<keyword evidence="1" id="KW-0175">Coiled coil</keyword>
<keyword evidence="5" id="KW-1185">Reference proteome</keyword>
<dbReference type="GO" id="GO:0003677">
    <property type="term" value="F:DNA binding"/>
    <property type="evidence" value="ECO:0007669"/>
    <property type="project" value="TreeGrafter"/>
</dbReference>
<dbReference type="PANTHER" id="PTHR21689:SF2">
    <property type="entry name" value="PROTEIN LIN-9 HOMOLOG"/>
    <property type="match status" value="1"/>
</dbReference>
<dbReference type="Proteomes" id="UP000238479">
    <property type="component" value="Chromosome 4"/>
</dbReference>
<feature type="region of interest" description="Disordered" evidence="2">
    <location>
        <begin position="318"/>
        <end position="440"/>
    </location>
</feature>
<dbReference type="EMBL" id="PDCK01000042">
    <property type="protein sequence ID" value="PRQ39123.1"/>
    <property type="molecule type" value="Genomic_DNA"/>
</dbReference>
<dbReference type="Gramene" id="PRQ39123">
    <property type="protein sequence ID" value="PRQ39123"/>
    <property type="gene ID" value="RchiOBHm_Chr4g0421591"/>
</dbReference>
<dbReference type="InterPro" id="IPR001005">
    <property type="entry name" value="SANT/Myb"/>
</dbReference>
<feature type="domain" description="SANT" evidence="3">
    <location>
        <begin position="42"/>
        <end position="95"/>
    </location>
</feature>
<proteinExistence type="predicted"/>
<gene>
    <name evidence="4" type="ORF">RchiOBHm_Chr4g0421591</name>
</gene>
<dbReference type="SUPFAM" id="SSF46689">
    <property type="entry name" value="Homeodomain-like"/>
    <property type="match status" value="1"/>
</dbReference>
<organism evidence="4 5">
    <name type="scientific">Rosa chinensis</name>
    <name type="common">China rose</name>
    <dbReference type="NCBI Taxonomy" id="74649"/>
    <lineage>
        <taxon>Eukaryota</taxon>
        <taxon>Viridiplantae</taxon>
        <taxon>Streptophyta</taxon>
        <taxon>Embryophyta</taxon>
        <taxon>Tracheophyta</taxon>
        <taxon>Spermatophyta</taxon>
        <taxon>Magnoliopsida</taxon>
        <taxon>eudicotyledons</taxon>
        <taxon>Gunneridae</taxon>
        <taxon>Pentapetalae</taxon>
        <taxon>rosids</taxon>
        <taxon>fabids</taxon>
        <taxon>Rosales</taxon>
        <taxon>Rosaceae</taxon>
        <taxon>Rosoideae</taxon>
        <taxon>Rosoideae incertae sedis</taxon>
        <taxon>Rosa</taxon>
    </lineage>
</organism>
<dbReference type="InterPro" id="IPR019557">
    <property type="entry name" value="AminoTfrase-like_pln_mobile"/>
</dbReference>
<dbReference type="GO" id="GO:0051726">
    <property type="term" value="P:regulation of cell cycle"/>
    <property type="evidence" value="ECO:0007669"/>
    <property type="project" value="TreeGrafter"/>
</dbReference>
<dbReference type="PANTHER" id="PTHR21689">
    <property type="entry name" value="LIN-9"/>
    <property type="match status" value="1"/>
</dbReference>
<dbReference type="GO" id="GO:0006351">
    <property type="term" value="P:DNA-templated transcription"/>
    <property type="evidence" value="ECO:0007669"/>
    <property type="project" value="InterPro"/>
</dbReference>
<dbReference type="Gene3D" id="1.20.58.1880">
    <property type="match status" value="1"/>
</dbReference>
<dbReference type="InterPro" id="IPR009057">
    <property type="entry name" value="Homeodomain-like_sf"/>
</dbReference>
<evidence type="ECO:0000256" key="2">
    <source>
        <dbReference type="SAM" id="MobiDB-lite"/>
    </source>
</evidence>
<dbReference type="GO" id="GO:0006357">
    <property type="term" value="P:regulation of transcription by RNA polymerase II"/>
    <property type="evidence" value="ECO:0007669"/>
    <property type="project" value="TreeGrafter"/>
</dbReference>
<sequence length="894" mass="104925">MAPVRKTKGVNKRFPYINEVASNKYGDNANKNKQKKRKMSDMLGPQWTTEELKHFYEGYRKYGKDWMKVASVVRHRSLENVEALYTMNRAYLSLPEGAASVIGLTAMMCDYYSMLERSDSEQNCIDNAGTPRKSQKLARGKLRNDASKGLEGHILDISQSRSIASDGCLSLLKNRRTDEDSSFDALLTLADLSLRMPEATAEMESSALVEEENFNIAKKSKLKGNHSVTMVEDTALKTSQLGKLKEGVQQSDTGIQKRKQKSPVKLQINENEAQTEFPWSDNQMIEILKSSFDSRILRLWIRRNKMARPKFKIISSSSEEFREDTQSQESLDEETPTSFQKTLQHEMTKIKHRKKKQAEDTDDEETAEEETEDEDEEETTSRYCVKKRSQKRNTTDDEDEEYDQKEKKKRKVQLPKTKEQKAKKHGRKKKEEKEETEKKEENIAKIDWRQQKCTLSAFWRLIDAHKSRIPAATWEILRHTVFWGMIEPFLERKLTENQLHKHEADLEIIMRYFDKKKNKFIFGEKEMEITVQDVKTLFDLPTEGIYMELNKKLSKEERKESAIFDTNVKKDSVLKTEVEKKLVKELTKEKKEKDLKKQQDPKKIASLIIMYLFAAFFFSRTATNITWDLISVCEDIDNINKFNWSRMIIDFLLDGIQKYQKDKPTTLSGCLLLIYYWFLEKTKIKNWIPGKETETPRFVRWSIKEIFNLQEVYKNPGWPERLIKDGPWLEKEWLEELEFEEKIEEQETPSFNNWVPQASQREEEEIIRLTGNMRVIIEELETVLREEPTRENMEEKLKRLAEGNEQLSKQNKEMWTKLKIADEMIESMEKKKHDLLLETRASKNQIAALYKLLAKAKHSGNAGASQQKESQLQIVQISTEEEQVRQAEFEDNRA</sequence>
<protein>
    <submittedName>
        <fullName evidence="4">Putative transcription factor MYB/SANT family</fullName>
    </submittedName>
</protein>
<evidence type="ECO:0000313" key="5">
    <source>
        <dbReference type="Proteomes" id="UP000238479"/>
    </source>
</evidence>
<evidence type="ECO:0000259" key="3">
    <source>
        <dbReference type="PROSITE" id="PS51293"/>
    </source>
</evidence>
<evidence type="ECO:0000256" key="1">
    <source>
        <dbReference type="SAM" id="Coils"/>
    </source>
</evidence>
<dbReference type="AlphaFoldDB" id="A0A2P6QY49"/>
<feature type="compositionally biased region" description="Acidic residues" evidence="2">
    <location>
        <begin position="360"/>
        <end position="378"/>
    </location>
</feature>
<feature type="compositionally biased region" description="Basic and acidic residues" evidence="2">
    <location>
        <begin position="429"/>
        <end position="440"/>
    </location>
</feature>
<dbReference type="InterPro" id="IPR017884">
    <property type="entry name" value="SANT_dom"/>
</dbReference>
<dbReference type="STRING" id="74649.A0A2P6QY49"/>
<reference evidence="4 5" key="1">
    <citation type="journal article" date="2018" name="Nat. Genet.">
        <title>The Rosa genome provides new insights in the design of modern roses.</title>
        <authorList>
            <person name="Bendahmane M."/>
        </authorList>
    </citation>
    <scope>NUCLEOTIDE SEQUENCE [LARGE SCALE GENOMIC DNA]</scope>
    <source>
        <strain evidence="5">cv. Old Blush</strain>
    </source>
</reference>
<feature type="coiled-coil region" evidence="1">
    <location>
        <begin position="790"/>
        <end position="838"/>
    </location>
</feature>
<evidence type="ECO:0000313" key="4">
    <source>
        <dbReference type="EMBL" id="PRQ39123.1"/>
    </source>
</evidence>
<comment type="caution">
    <text evidence="4">The sequence shown here is derived from an EMBL/GenBank/DDBJ whole genome shotgun (WGS) entry which is preliminary data.</text>
</comment>
<dbReference type="GO" id="GO:0017053">
    <property type="term" value="C:transcription repressor complex"/>
    <property type="evidence" value="ECO:0007669"/>
    <property type="project" value="InterPro"/>
</dbReference>
<dbReference type="GO" id="GO:0005654">
    <property type="term" value="C:nucleoplasm"/>
    <property type="evidence" value="ECO:0007669"/>
    <property type="project" value="TreeGrafter"/>
</dbReference>
<dbReference type="PROSITE" id="PS51293">
    <property type="entry name" value="SANT"/>
    <property type="match status" value="1"/>
</dbReference>
<accession>A0A2P6QY49</accession>
<dbReference type="InterPro" id="IPR010561">
    <property type="entry name" value="LIN-9/ALY1"/>
</dbReference>
<dbReference type="Pfam" id="PF00249">
    <property type="entry name" value="Myb_DNA-binding"/>
    <property type="match status" value="1"/>
</dbReference>
<dbReference type="Pfam" id="PF10536">
    <property type="entry name" value="PMD"/>
    <property type="match status" value="1"/>
</dbReference>
<name>A0A2P6QY49_ROSCH</name>